<organism evidence="3 4">
    <name type="scientific">Leptospira brenneri</name>
    <dbReference type="NCBI Taxonomy" id="2023182"/>
    <lineage>
        <taxon>Bacteria</taxon>
        <taxon>Pseudomonadati</taxon>
        <taxon>Spirochaetota</taxon>
        <taxon>Spirochaetia</taxon>
        <taxon>Leptospirales</taxon>
        <taxon>Leptospiraceae</taxon>
        <taxon>Leptospira</taxon>
    </lineage>
</organism>
<keyword evidence="1" id="KW-0812">Transmembrane</keyword>
<evidence type="ECO:0000256" key="1">
    <source>
        <dbReference type="SAM" id="Phobius"/>
    </source>
</evidence>
<dbReference type="PANTHER" id="PTHR43081">
    <property type="entry name" value="ADENYLATE CYCLASE, TERMINAL-DIFFERENTIATION SPECIFIC-RELATED"/>
    <property type="match status" value="1"/>
</dbReference>
<keyword evidence="1" id="KW-1133">Transmembrane helix</keyword>
<feature type="transmembrane region" description="Helical" evidence="1">
    <location>
        <begin position="199"/>
        <end position="217"/>
    </location>
</feature>
<feature type="transmembrane region" description="Helical" evidence="1">
    <location>
        <begin position="295"/>
        <end position="317"/>
    </location>
</feature>
<feature type="domain" description="Guanylate cyclase" evidence="2">
    <location>
        <begin position="453"/>
        <end position="579"/>
    </location>
</feature>
<dbReference type="Pfam" id="PF07695">
    <property type="entry name" value="7TMR-DISM_7TM"/>
    <property type="match status" value="1"/>
</dbReference>
<dbReference type="CDD" id="cd07302">
    <property type="entry name" value="CHD"/>
    <property type="match status" value="1"/>
</dbReference>
<proteinExistence type="predicted"/>
<gene>
    <name evidence="3" type="ORF">EHQ30_01255</name>
</gene>
<protein>
    <submittedName>
        <fullName evidence="3">Adenylate/guanylate cyclase domain-containing protein</fullName>
    </submittedName>
</protein>
<dbReference type="SMART" id="SM00044">
    <property type="entry name" value="CYCc"/>
    <property type="match status" value="1"/>
</dbReference>
<comment type="caution">
    <text evidence="3">The sequence shown here is derived from an EMBL/GenBank/DDBJ whole genome shotgun (WGS) entry which is preliminary data.</text>
</comment>
<evidence type="ECO:0000313" key="4">
    <source>
        <dbReference type="Proteomes" id="UP000297891"/>
    </source>
</evidence>
<dbReference type="PROSITE" id="PS50125">
    <property type="entry name" value="GUANYLATE_CYCLASE_2"/>
    <property type="match status" value="1"/>
</dbReference>
<dbReference type="GO" id="GO:0006171">
    <property type="term" value="P:cAMP biosynthetic process"/>
    <property type="evidence" value="ECO:0007669"/>
    <property type="project" value="TreeGrafter"/>
</dbReference>
<dbReference type="InterPro" id="IPR029787">
    <property type="entry name" value="Nucleotide_cyclase"/>
</dbReference>
<keyword evidence="4" id="KW-1185">Reference proteome</keyword>
<dbReference type="AlphaFoldDB" id="A0A5F1Z7C0"/>
<evidence type="ECO:0000259" key="2">
    <source>
        <dbReference type="PROSITE" id="PS50125"/>
    </source>
</evidence>
<dbReference type="PANTHER" id="PTHR43081:SF1">
    <property type="entry name" value="ADENYLATE CYCLASE, TERMINAL-DIFFERENTIATION SPECIFIC"/>
    <property type="match status" value="1"/>
</dbReference>
<keyword evidence="1" id="KW-0472">Membrane</keyword>
<reference evidence="3" key="1">
    <citation type="journal article" date="2019" name="PLoS Negl. Trop. Dis.">
        <title>Revisiting the worldwide diversity of Leptospira species in the environment.</title>
        <authorList>
            <person name="Vincent A.T."/>
            <person name="Schiettekatte O."/>
            <person name="Bourhy P."/>
            <person name="Veyrier F.J."/>
            <person name="Picardeau M."/>
        </authorList>
    </citation>
    <scope>NUCLEOTIDE SEQUENCE [LARGE SCALE GENOMIC DNA]</scope>
    <source>
        <strain evidence="3">201800277</strain>
    </source>
</reference>
<dbReference type="InterPro" id="IPR001054">
    <property type="entry name" value="A/G_cyclase"/>
</dbReference>
<feature type="transmembrane region" description="Helical" evidence="1">
    <location>
        <begin position="351"/>
        <end position="370"/>
    </location>
</feature>
<name>A0A5F1Z7C0_9LEPT</name>
<sequence>MYSLLIRLTFCLPPIVFLEMFSYLRHSILFLFLCFFSVCSNGAENLQNPVAISGVLDLSGWDWRRGTVSLDGVWTLDEIPWELPSTQGFHGAPMGFGIYQLKIKLPENSTHLALLSPLVGTAFSLSVDGKVLAEEGKVSKTQEGSLPSYRPRVILLPDTDQQEINLTIEVSNWDDQFGGIYYSLKIGTLEQIQSIRTQAVIWEAFLFGAIFLMGLYHCGSFFFRNQNRAPLWFGLFCIMISFRSTFYSETLFLEIFPDVSWYFIIRGVYVTMALALVCFAAFVDRLYPKLSFRPVVILTVVGGVTYAFINLFAPIVWTTTLLVPFQLLLLSFGVYSLATVGRALYYKEPGAGLFVGGTVVFLLTVLLDIIKSHFFWNLPSLVNVGTFIFLLAQSLVVARLFANAFATSEMHSAALEKINSSLERFIPREVLGFLNKKSITEIVLGDFSELKMTVFFLDIRNFTGLSESMSPKENFKFINSFLKLFGPIIRDHNGFVDKYLGDGMMALFPGPPDESLAAAIAMRHALREYNEGRTRGGYQTVEFGIGIHTGPLMLGTIGENRRMDSTVISDTVNAASRLEGLTKKYAVDILISGATIKSLEHPEIFRTKFVAEETVKGKLKPIEVFLLSYEP</sequence>
<dbReference type="GO" id="GO:0035556">
    <property type="term" value="P:intracellular signal transduction"/>
    <property type="evidence" value="ECO:0007669"/>
    <property type="project" value="InterPro"/>
</dbReference>
<accession>A0A5F1Z7C0</accession>
<feature type="transmembrane region" description="Helical" evidence="1">
    <location>
        <begin position="259"/>
        <end position="283"/>
    </location>
</feature>
<dbReference type="InterPro" id="IPR011623">
    <property type="entry name" value="7TMR_DISM_rcpt_extracell_dom1"/>
</dbReference>
<dbReference type="GO" id="GO:0004016">
    <property type="term" value="F:adenylate cyclase activity"/>
    <property type="evidence" value="ECO:0007669"/>
    <property type="project" value="UniProtKB-ARBA"/>
</dbReference>
<feature type="transmembrane region" description="Helical" evidence="1">
    <location>
        <begin position="323"/>
        <end position="344"/>
    </location>
</feature>
<feature type="transmembrane region" description="Helical" evidence="1">
    <location>
        <begin position="382"/>
        <end position="402"/>
    </location>
</feature>
<dbReference type="SUPFAM" id="SSF55073">
    <property type="entry name" value="Nucleotide cyclase"/>
    <property type="match status" value="1"/>
</dbReference>
<dbReference type="OrthoDB" id="338211at2"/>
<dbReference type="Proteomes" id="UP000297891">
    <property type="component" value="Unassembled WGS sequence"/>
</dbReference>
<dbReference type="EMBL" id="RQFP01000001">
    <property type="protein sequence ID" value="TGK95299.1"/>
    <property type="molecule type" value="Genomic_DNA"/>
</dbReference>
<dbReference type="InterPro" id="IPR050697">
    <property type="entry name" value="Adenylyl/Guanylyl_Cyclase_3/4"/>
</dbReference>
<feature type="transmembrane region" description="Helical" evidence="1">
    <location>
        <begin position="229"/>
        <end position="247"/>
    </location>
</feature>
<dbReference type="Gene3D" id="3.30.70.1230">
    <property type="entry name" value="Nucleotide cyclase"/>
    <property type="match status" value="1"/>
</dbReference>
<evidence type="ECO:0000313" key="3">
    <source>
        <dbReference type="EMBL" id="TGK95299.1"/>
    </source>
</evidence>
<dbReference type="Pfam" id="PF00211">
    <property type="entry name" value="Guanylate_cyc"/>
    <property type="match status" value="1"/>
</dbReference>